<sequence length="99" mass="10947">MLLECSERLPSQFLLIARSGRCNDHAIPVISGRFGKSNLDKCKIADAQVIARRLGRVSVFPHNSYSLRVLDAATITLSRLSLVDLDSRWTCSRSIGCAK</sequence>
<dbReference type="VEuPathDB" id="TriTrypDB:BSAL_25540"/>
<dbReference type="EMBL" id="CYKH01001803">
    <property type="protein sequence ID" value="CUG90209.1"/>
    <property type="molecule type" value="Genomic_DNA"/>
</dbReference>
<keyword evidence="2" id="KW-1185">Reference proteome</keyword>
<dbReference type="AlphaFoldDB" id="A0A0S4JM79"/>
<protein>
    <submittedName>
        <fullName evidence="1">Uncharacterized protein</fullName>
    </submittedName>
</protein>
<name>A0A0S4JM79_BODSA</name>
<proteinExistence type="predicted"/>
<organism evidence="1 2">
    <name type="scientific">Bodo saltans</name>
    <name type="common">Flagellated protozoan</name>
    <dbReference type="NCBI Taxonomy" id="75058"/>
    <lineage>
        <taxon>Eukaryota</taxon>
        <taxon>Discoba</taxon>
        <taxon>Euglenozoa</taxon>
        <taxon>Kinetoplastea</taxon>
        <taxon>Metakinetoplastina</taxon>
        <taxon>Eubodonida</taxon>
        <taxon>Bodonidae</taxon>
        <taxon>Bodo</taxon>
    </lineage>
</organism>
<dbReference type="Proteomes" id="UP000051952">
    <property type="component" value="Unassembled WGS sequence"/>
</dbReference>
<accession>A0A0S4JM79</accession>
<reference evidence="2" key="1">
    <citation type="submission" date="2015-09" db="EMBL/GenBank/DDBJ databases">
        <authorList>
            <consortium name="Pathogen Informatics"/>
        </authorList>
    </citation>
    <scope>NUCLEOTIDE SEQUENCE [LARGE SCALE GENOMIC DNA]</scope>
    <source>
        <strain evidence="2">Lake Konstanz</strain>
    </source>
</reference>
<evidence type="ECO:0000313" key="1">
    <source>
        <dbReference type="EMBL" id="CUG90209.1"/>
    </source>
</evidence>
<evidence type="ECO:0000313" key="2">
    <source>
        <dbReference type="Proteomes" id="UP000051952"/>
    </source>
</evidence>
<gene>
    <name evidence="1" type="ORF">BSAL_25540</name>
</gene>